<evidence type="ECO:0000256" key="7">
    <source>
        <dbReference type="ARBA" id="ARBA00023033"/>
    </source>
</evidence>
<evidence type="ECO:0000256" key="5">
    <source>
        <dbReference type="ARBA" id="ARBA00022857"/>
    </source>
</evidence>
<comment type="caution">
    <text evidence="9">The sequence shown here is derived from an EMBL/GenBank/DDBJ whole genome shotgun (WGS) entry which is preliminary data.</text>
</comment>
<keyword evidence="6 8" id="KW-0560">Oxidoreductase</keyword>
<name>A0A8K0NXJ3_LADFU</name>
<dbReference type="FunFam" id="3.50.50.60:FF:000138">
    <property type="entry name" value="Flavin-containing monooxygenase"/>
    <property type="match status" value="1"/>
</dbReference>
<dbReference type="InterPro" id="IPR020946">
    <property type="entry name" value="Flavin_mOase-like"/>
</dbReference>
<keyword evidence="10" id="KW-1185">Reference proteome</keyword>
<comment type="cofactor">
    <cofactor evidence="1 8">
        <name>FAD</name>
        <dbReference type="ChEBI" id="CHEBI:57692"/>
    </cofactor>
</comment>
<reference evidence="9" key="1">
    <citation type="submission" date="2013-04" db="EMBL/GenBank/DDBJ databases">
        <authorList>
            <person name="Qu J."/>
            <person name="Murali S.C."/>
            <person name="Bandaranaike D."/>
            <person name="Bellair M."/>
            <person name="Blankenburg K."/>
            <person name="Chao H."/>
            <person name="Dinh H."/>
            <person name="Doddapaneni H."/>
            <person name="Downs B."/>
            <person name="Dugan-Rocha S."/>
            <person name="Elkadiri S."/>
            <person name="Gnanaolivu R.D."/>
            <person name="Hernandez B."/>
            <person name="Javaid M."/>
            <person name="Jayaseelan J.C."/>
            <person name="Lee S."/>
            <person name="Li M."/>
            <person name="Ming W."/>
            <person name="Munidasa M."/>
            <person name="Muniz J."/>
            <person name="Nguyen L."/>
            <person name="Ongeri F."/>
            <person name="Osuji N."/>
            <person name="Pu L.-L."/>
            <person name="Puazo M."/>
            <person name="Qu C."/>
            <person name="Quiroz J."/>
            <person name="Raj R."/>
            <person name="Weissenberger G."/>
            <person name="Xin Y."/>
            <person name="Zou X."/>
            <person name="Han Y."/>
            <person name="Richards S."/>
            <person name="Worley K."/>
            <person name="Muzny D."/>
            <person name="Gibbs R."/>
        </authorList>
    </citation>
    <scope>NUCLEOTIDE SEQUENCE</scope>
    <source>
        <strain evidence="9">Sampled in the wild</strain>
    </source>
</reference>
<evidence type="ECO:0000256" key="3">
    <source>
        <dbReference type="ARBA" id="ARBA00022630"/>
    </source>
</evidence>
<gene>
    <name evidence="9" type="ORF">J437_LFUL001729</name>
</gene>
<evidence type="ECO:0000256" key="2">
    <source>
        <dbReference type="ARBA" id="ARBA00009183"/>
    </source>
</evidence>
<dbReference type="EMBL" id="KZ308248">
    <property type="protein sequence ID" value="KAG8225696.1"/>
    <property type="molecule type" value="Genomic_DNA"/>
</dbReference>
<dbReference type="Proteomes" id="UP000792457">
    <property type="component" value="Unassembled WGS sequence"/>
</dbReference>
<dbReference type="InterPro" id="IPR000960">
    <property type="entry name" value="Flavin_mOase"/>
</dbReference>
<keyword evidence="3 8" id="KW-0285">Flavoprotein</keyword>
<sequence length="351" mass="40376">MPKEVMGYLDYPIPEQSKSYLPSQDILNFLESYADDFKVKEHTKFYHIVLLVEPKGKLWTVKVKDLKNNRVEEYEFDSVMVCNGHYSTPFIPKIQGQDSFQGKQIHSHDYRIPETFENQRVAVIGAGPSGMDIALEVSKLAKTVILSHHMTVEIKTQFPENVSQKPEVVSMTGKEVVFRDGSSEEVDYIFYCTGYKYSFPFLSEACGVTTEDNHVRPLYKHLIHTRFPTLCFVGLPFYVCAFSLCDLQSRFFLRILDGSLKLPSTEEMDADADEEIERRRKCGLGRRQAHMMGPLQGDYYDDLAKTAGIQGIPPVMTKLHNESSQRFLDDLVNYRNDVYRILDSENFVQVK</sequence>
<evidence type="ECO:0000313" key="9">
    <source>
        <dbReference type="EMBL" id="KAG8225696.1"/>
    </source>
</evidence>
<keyword evidence="7 8" id="KW-0503">Monooxygenase</keyword>
<dbReference type="Pfam" id="PF00743">
    <property type="entry name" value="FMO-like"/>
    <property type="match status" value="2"/>
</dbReference>
<keyword evidence="4 8" id="KW-0274">FAD</keyword>
<reference evidence="9" key="2">
    <citation type="submission" date="2017-10" db="EMBL/GenBank/DDBJ databases">
        <title>Ladona fulva Genome sequencing and assembly.</title>
        <authorList>
            <person name="Murali S."/>
            <person name="Richards S."/>
            <person name="Bandaranaike D."/>
            <person name="Bellair M."/>
            <person name="Blankenburg K."/>
            <person name="Chao H."/>
            <person name="Dinh H."/>
            <person name="Doddapaneni H."/>
            <person name="Dugan-Rocha S."/>
            <person name="Elkadiri S."/>
            <person name="Gnanaolivu R."/>
            <person name="Hernandez B."/>
            <person name="Skinner E."/>
            <person name="Javaid M."/>
            <person name="Lee S."/>
            <person name="Li M."/>
            <person name="Ming W."/>
            <person name="Munidasa M."/>
            <person name="Muniz J."/>
            <person name="Nguyen L."/>
            <person name="Hughes D."/>
            <person name="Osuji N."/>
            <person name="Pu L.-L."/>
            <person name="Puazo M."/>
            <person name="Qu C."/>
            <person name="Quiroz J."/>
            <person name="Raj R."/>
            <person name="Weissenberger G."/>
            <person name="Xin Y."/>
            <person name="Zou X."/>
            <person name="Han Y."/>
            <person name="Worley K."/>
            <person name="Muzny D."/>
            <person name="Gibbs R."/>
        </authorList>
    </citation>
    <scope>NUCLEOTIDE SEQUENCE</scope>
    <source>
        <strain evidence="9">Sampled in the wild</strain>
    </source>
</reference>
<evidence type="ECO:0000256" key="6">
    <source>
        <dbReference type="ARBA" id="ARBA00023002"/>
    </source>
</evidence>
<keyword evidence="5" id="KW-0521">NADP</keyword>
<dbReference type="PIRSF" id="PIRSF000332">
    <property type="entry name" value="FMO"/>
    <property type="match status" value="1"/>
</dbReference>
<protein>
    <recommendedName>
        <fullName evidence="8">Flavin-containing monooxygenase</fullName>
        <ecNumber evidence="8">1.-.-.-</ecNumber>
    </recommendedName>
</protein>
<comment type="similarity">
    <text evidence="2 8">Belongs to the FMO family.</text>
</comment>
<accession>A0A8K0NXJ3</accession>
<dbReference type="InterPro" id="IPR050346">
    <property type="entry name" value="FMO-like"/>
</dbReference>
<evidence type="ECO:0000256" key="8">
    <source>
        <dbReference type="RuleBase" id="RU361177"/>
    </source>
</evidence>
<dbReference type="InterPro" id="IPR036188">
    <property type="entry name" value="FAD/NAD-bd_sf"/>
</dbReference>
<proteinExistence type="inferred from homology"/>
<dbReference type="OrthoDB" id="66881at2759"/>
<organism evidence="9 10">
    <name type="scientific">Ladona fulva</name>
    <name type="common">Scarce chaser dragonfly</name>
    <name type="synonym">Libellula fulva</name>
    <dbReference type="NCBI Taxonomy" id="123851"/>
    <lineage>
        <taxon>Eukaryota</taxon>
        <taxon>Metazoa</taxon>
        <taxon>Ecdysozoa</taxon>
        <taxon>Arthropoda</taxon>
        <taxon>Hexapoda</taxon>
        <taxon>Insecta</taxon>
        <taxon>Pterygota</taxon>
        <taxon>Palaeoptera</taxon>
        <taxon>Odonata</taxon>
        <taxon>Epiprocta</taxon>
        <taxon>Anisoptera</taxon>
        <taxon>Libelluloidea</taxon>
        <taxon>Libellulidae</taxon>
        <taxon>Ladona</taxon>
    </lineage>
</organism>
<evidence type="ECO:0000256" key="4">
    <source>
        <dbReference type="ARBA" id="ARBA00022827"/>
    </source>
</evidence>
<dbReference type="GO" id="GO:0004499">
    <property type="term" value="F:N,N-dimethylaniline monooxygenase activity"/>
    <property type="evidence" value="ECO:0007669"/>
    <property type="project" value="InterPro"/>
</dbReference>
<dbReference type="GO" id="GO:0050661">
    <property type="term" value="F:NADP binding"/>
    <property type="evidence" value="ECO:0007669"/>
    <property type="project" value="InterPro"/>
</dbReference>
<dbReference type="Gene3D" id="3.50.50.60">
    <property type="entry name" value="FAD/NAD(P)-binding domain"/>
    <property type="match status" value="2"/>
</dbReference>
<dbReference type="PANTHER" id="PTHR23023">
    <property type="entry name" value="DIMETHYLANILINE MONOOXYGENASE"/>
    <property type="match status" value="1"/>
</dbReference>
<evidence type="ECO:0000256" key="1">
    <source>
        <dbReference type="ARBA" id="ARBA00001974"/>
    </source>
</evidence>
<dbReference type="EC" id="1.-.-.-" evidence="8"/>
<dbReference type="GO" id="GO:0050660">
    <property type="term" value="F:flavin adenine dinucleotide binding"/>
    <property type="evidence" value="ECO:0007669"/>
    <property type="project" value="InterPro"/>
</dbReference>
<dbReference type="SUPFAM" id="SSF51905">
    <property type="entry name" value="FAD/NAD(P)-binding domain"/>
    <property type="match status" value="2"/>
</dbReference>
<evidence type="ECO:0000313" key="10">
    <source>
        <dbReference type="Proteomes" id="UP000792457"/>
    </source>
</evidence>
<dbReference type="PRINTS" id="PR00370">
    <property type="entry name" value="FMOXYGENASE"/>
</dbReference>
<dbReference type="AlphaFoldDB" id="A0A8K0NXJ3"/>